<keyword evidence="9" id="KW-1185">Reference proteome</keyword>
<dbReference type="InterPro" id="IPR001594">
    <property type="entry name" value="Palmitoyltrfase_DHHC"/>
</dbReference>
<sequence>MLCCKDLLPKKILKCHSPIYILCFGTASGELLHTKTEIKGLELHNCAIRTSSRADCDGGIYVGAAGITYAYLHIYNVLNDQERQYFLPLAQKLYERHVKYVEMHTVVKSSKKDVDSVGFLLGKAGFYAVGAVFGKIMGNRELLNQSLTNYIDAASVCKPIEFLQCGSDELFVGRAGYLFGALWLQEKLGHGYPGVPKEDLREIWSTIVQSGRRYARHKSSPCPLMFSYYDTEYLGAAHGLCAILQILLSFPLFLKDDVDAERDIQQTCDFYLSLQSREGNFPCAMDEISERNRRSESNELVHWCHGAPGAIYLFAKAYLHFGNPKYLDACIKCGEVVWTKGLLRKGPGICHGVAGNGYVFLLLHRLTKEPDISGKYLYRAEKFAEFLKDSNFKSKARTPDCPYSFRILPCIRNGYCKCDKIFNSRPYSACQASWPVFVLLYIWGFWLYFAIEANLMQLRLRHSSIQGRILIPPKQDNLADQDQNVGARTDVEGFRANATNSIRHLAEQFTNRPYNSDSTWHICASCEIFVPPRAWHCSICQTCILRRDHHCVFAMQCIGEDNHSNFLGLLFYLAVATFYASCFGYIRLVHIQGVEWYWWLFKCLVAIYTVLIDRTMLHIVMSINFTGCMAATGIFLYYFVLALKGQTSADSSRRISRQIPGAAKYSLKNFRAFLGSKPLLKIVWPFHQITRNQYGYMINDGLEV</sequence>
<comment type="catalytic activity">
    <reaction evidence="6">
        <text>L-cysteinyl-[protein] + hexadecanoyl-CoA = S-hexadecanoyl-L-cysteinyl-[protein] + CoA</text>
        <dbReference type="Rhea" id="RHEA:36683"/>
        <dbReference type="Rhea" id="RHEA-COMP:10131"/>
        <dbReference type="Rhea" id="RHEA-COMP:11032"/>
        <dbReference type="ChEBI" id="CHEBI:29950"/>
        <dbReference type="ChEBI" id="CHEBI:57287"/>
        <dbReference type="ChEBI" id="CHEBI:57379"/>
        <dbReference type="ChEBI" id="CHEBI:74151"/>
        <dbReference type="EC" id="2.3.1.225"/>
    </reaction>
</comment>
<evidence type="ECO:0000256" key="6">
    <source>
        <dbReference type="RuleBase" id="RU079119"/>
    </source>
</evidence>
<feature type="binding site" evidence="5">
    <location>
        <position position="350"/>
    </location>
    <ligand>
        <name>Zn(2+)</name>
        <dbReference type="ChEBI" id="CHEBI:29105"/>
    </ligand>
</feature>
<dbReference type="PANTHER" id="PTHR12736:SF7">
    <property type="entry name" value="LANC-LIKE PROTEIN 3"/>
    <property type="match status" value="1"/>
</dbReference>
<dbReference type="AlphaFoldDB" id="A0A8J2KBD4"/>
<keyword evidence="2 6" id="KW-0812">Transmembrane</keyword>
<protein>
    <recommendedName>
        <fullName evidence="6">Palmitoyltransferase</fullName>
        <ecNumber evidence="6">2.3.1.225</ecNumber>
    </recommendedName>
</protein>
<keyword evidence="4 6" id="KW-0472">Membrane</keyword>
<comment type="caution">
    <text evidence="8">The sequence shown here is derived from an EMBL/GenBank/DDBJ whole genome shotgun (WGS) entry which is preliminary data.</text>
</comment>
<gene>
    <name evidence="8" type="ORF">AFUS01_LOCUS12980</name>
</gene>
<feature type="domain" description="Palmitoyltransferase DHHC" evidence="7">
    <location>
        <begin position="520"/>
        <end position="651"/>
    </location>
</feature>
<dbReference type="SMART" id="SM01260">
    <property type="entry name" value="LANC_like"/>
    <property type="match status" value="1"/>
</dbReference>
<feature type="transmembrane region" description="Helical" evidence="6">
    <location>
        <begin position="432"/>
        <end position="451"/>
    </location>
</feature>
<proteinExistence type="inferred from homology"/>
<name>A0A8J2KBD4_9HEXA</name>
<feature type="binding site" evidence="5">
    <location>
        <position position="351"/>
    </location>
    <ligand>
        <name>Zn(2+)</name>
        <dbReference type="ChEBI" id="CHEBI:29105"/>
    </ligand>
</feature>
<comment type="domain">
    <text evidence="6">The DHHC domain is required for palmitoyltransferase activity.</text>
</comment>
<comment type="similarity">
    <text evidence="6">Belongs to the DHHC palmitoyltransferase family.</text>
</comment>
<dbReference type="Proteomes" id="UP000708208">
    <property type="component" value="Unassembled WGS sequence"/>
</dbReference>
<dbReference type="GO" id="GO:0005886">
    <property type="term" value="C:plasma membrane"/>
    <property type="evidence" value="ECO:0007669"/>
    <property type="project" value="TreeGrafter"/>
</dbReference>
<keyword evidence="5" id="KW-0862">Zinc</keyword>
<evidence type="ECO:0000313" key="9">
    <source>
        <dbReference type="Proteomes" id="UP000708208"/>
    </source>
</evidence>
<evidence type="ECO:0000256" key="5">
    <source>
        <dbReference type="PIRSR" id="PIRSR607822-1"/>
    </source>
</evidence>
<accession>A0A8J2KBD4</accession>
<keyword evidence="3 6" id="KW-1133">Transmembrane helix</keyword>
<dbReference type="PANTHER" id="PTHR12736">
    <property type="entry name" value="LANC-LIKE PROTEIN"/>
    <property type="match status" value="1"/>
</dbReference>
<feature type="transmembrane region" description="Helical" evidence="6">
    <location>
        <begin position="596"/>
        <end position="612"/>
    </location>
</feature>
<dbReference type="EMBL" id="CAJVCH010103829">
    <property type="protein sequence ID" value="CAG7723925.1"/>
    <property type="molecule type" value="Genomic_DNA"/>
</dbReference>
<evidence type="ECO:0000256" key="4">
    <source>
        <dbReference type="ARBA" id="ARBA00023136"/>
    </source>
</evidence>
<evidence type="ECO:0000256" key="1">
    <source>
        <dbReference type="ARBA" id="ARBA00004141"/>
    </source>
</evidence>
<keyword evidence="6" id="KW-0012">Acyltransferase</keyword>
<reference evidence="8" key="1">
    <citation type="submission" date="2021-06" db="EMBL/GenBank/DDBJ databases">
        <authorList>
            <person name="Hodson N. C."/>
            <person name="Mongue J. A."/>
            <person name="Jaron S. K."/>
        </authorList>
    </citation>
    <scope>NUCLEOTIDE SEQUENCE</scope>
</reference>
<dbReference type="PROSITE" id="PS50216">
    <property type="entry name" value="DHHC"/>
    <property type="match status" value="1"/>
</dbReference>
<keyword evidence="5" id="KW-0479">Metal-binding</keyword>
<dbReference type="Pfam" id="PF01529">
    <property type="entry name" value="DHHC"/>
    <property type="match status" value="1"/>
</dbReference>
<evidence type="ECO:0000256" key="3">
    <source>
        <dbReference type="ARBA" id="ARBA00022989"/>
    </source>
</evidence>
<feature type="binding site" evidence="5">
    <location>
        <position position="304"/>
    </location>
    <ligand>
        <name>Zn(2+)</name>
        <dbReference type="ChEBI" id="CHEBI:29105"/>
    </ligand>
</feature>
<keyword evidence="6" id="KW-0808">Transferase</keyword>
<dbReference type="OrthoDB" id="10257263at2759"/>
<evidence type="ECO:0000256" key="2">
    <source>
        <dbReference type="ARBA" id="ARBA00022692"/>
    </source>
</evidence>
<dbReference type="GO" id="GO:0019706">
    <property type="term" value="F:protein-cysteine S-palmitoyltransferase activity"/>
    <property type="evidence" value="ECO:0007669"/>
    <property type="project" value="UniProtKB-EC"/>
</dbReference>
<dbReference type="Pfam" id="PF05147">
    <property type="entry name" value="LANC_like"/>
    <property type="match status" value="1"/>
</dbReference>
<evidence type="ECO:0000259" key="7">
    <source>
        <dbReference type="Pfam" id="PF01529"/>
    </source>
</evidence>
<organism evidence="8 9">
    <name type="scientific">Allacma fusca</name>
    <dbReference type="NCBI Taxonomy" id="39272"/>
    <lineage>
        <taxon>Eukaryota</taxon>
        <taxon>Metazoa</taxon>
        <taxon>Ecdysozoa</taxon>
        <taxon>Arthropoda</taxon>
        <taxon>Hexapoda</taxon>
        <taxon>Collembola</taxon>
        <taxon>Symphypleona</taxon>
        <taxon>Sminthuridae</taxon>
        <taxon>Allacma</taxon>
    </lineage>
</organism>
<comment type="subcellular location">
    <subcellularLocation>
        <location evidence="1">Membrane</location>
        <topology evidence="1">Multi-pass membrane protein</topology>
    </subcellularLocation>
</comment>
<dbReference type="InterPro" id="IPR007822">
    <property type="entry name" value="LANC-like"/>
</dbReference>
<feature type="transmembrane region" description="Helical" evidence="6">
    <location>
        <begin position="569"/>
        <end position="590"/>
    </location>
</feature>
<dbReference type="CDD" id="cd04794">
    <property type="entry name" value="euk_LANCL"/>
    <property type="match status" value="1"/>
</dbReference>
<dbReference type="EC" id="2.3.1.225" evidence="6"/>
<feature type="transmembrane region" description="Helical" evidence="6">
    <location>
        <begin position="619"/>
        <end position="640"/>
    </location>
</feature>
<dbReference type="GO" id="GO:0031179">
    <property type="term" value="P:peptide modification"/>
    <property type="evidence" value="ECO:0007669"/>
    <property type="project" value="InterPro"/>
</dbReference>
<dbReference type="GO" id="GO:0046872">
    <property type="term" value="F:metal ion binding"/>
    <property type="evidence" value="ECO:0007669"/>
    <property type="project" value="UniProtKB-KW"/>
</dbReference>
<evidence type="ECO:0000313" key="8">
    <source>
        <dbReference type="EMBL" id="CAG7723925.1"/>
    </source>
</evidence>